<accession>A0ABQ3GK33</accession>
<proteinExistence type="inferred from homology"/>
<dbReference type="EMBL" id="BMXK01000008">
    <property type="protein sequence ID" value="GHD08940.1"/>
    <property type="molecule type" value="Genomic_DNA"/>
</dbReference>
<evidence type="ECO:0000256" key="4">
    <source>
        <dbReference type="ARBA" id="ARBA00022801"/>
    </source>
</evidence>
<dbReference type="Pfam" id="PF00293">
    <property type="entry name" value="NUDIX"/>
    <property type="match status" value="1"/>
</dbReference>
<dbReference type="Gene3D" id="3.90.79.10">
    <property type="entry name" value="Nucleoside Triphosphate Pyrophosphohydrolase"/>
    <property type="match status" value="1"/>
</dbReference>
<evidence type="ECO:0000256" key="1">
    <source>
        <dbReference type="ARBA" id="ARBA00001946"/>
    </source>
</evidence>
<evidence type="ECO:0000259" key="7">
    <source>
        <dbReference type="PROSITE" id="PS51462"/>
    </source>
</evidence>
<comment type="caution">
    <text evidence="8">The sequence shown here is derived from an EMBL/GenBank/DDBJ whole genome shotgun (WGS) entry which is preliminary data.</text>
</comment>
<comment type="cofactor">
    <cofactor evidence="1">
        <name>Mg(2+)</name>
        <dbReference type="ChEBI" id="CHEBI:18420"/>
    </cofactor>
</comment>
<comment type="similarity">
    <text evidence="2 6">Belongs to the Nudix hydrolase family.</text>
</comment>
<dbReference type="SUPFAM" id="SSF55811">
    <property type="entry name" value="Nudix"/>
    <property type="match status" value="1"/>
</dbReference>
<evidence type="ECO:0000313" key="8">
    <source>
        <dbReference type="EMBL" id="GHD08940.1"/>
    </source>
</evidence>
<dbReference type="InterPro" id="IPR020476">
    <property type="entry name" value="Nudix_hydrolase"/>
</dbReference>
<evidence type="ECO:0000256" key="6">
    <source>
        <dbReference type="RuleBase" id="RU003476"/>
    </source>
</evidence>
<evidence type="ECO:0000256" key="5">
    <source>
        <dbReference type="ARBA" id="ARBA00022842"/>
    </source>
</evidence>
<keyword evidence="3" id="KW-0479">Metal-binding</keyword>
<evidence type="ECO:0000256" key="2">
    <source>
        <dbReference type="ARBA" id="ARBA00005582"/>
    </source>
</evidence>
<evidence type="ECO:0000313" key="9">
    <source>
        <dbReference type="Proteomes" id="UP000642819"/>
    </source>
</evidence>
<feature type="domain" description="Nudix hydrolase" evidence="7">
    <location>
        <begin position="5"/>
        <end position="146"/>
    </location>
</feature>
<dbReference type="PRINTS" id="PR00502">
    <property type="entry name" value="NUDIXFAMILY"/>
</dbReference>
<keyword evidence="5" id="KW-0460">Magnesium</keyword>
<dbReference type="InterPro" id="IPR000086">
    <property type="entry name" value="NUDIX_hydrolase_dom"/>
</dbReference>
<protein>
    <recommendedName>
        <fullName evidence="7">Nudix hydrolase domain-containing protein</fullName>
    </recommendedName>
</protein>
<keyword evidence="9" id="KW-1185">Reference proteome</keyword>
<dbReference type="PROSITE" id="PS51462">
    <property type="entry name" value="NUDIX"/>
    <property type="match status" value="1"/>
</dbReference>
<gene>
    <name evidence="8" type="ORF">GCM10008096_21250</name>
</gene>
<dbReference type="PANTHER" id="PTHR43758:SF2">
    <property type="entry name" value="OXIDIZED PURINE NUCLEOSIDE TRIPHOSPHATE HYDROLASE"/>
    <property type="match status" value="1"/>
</dbReference>
<dbReference type="PANTHER" id="PTHR43758">
    <property type="entry name" value="7,8-DIHYDRO-8-OXOGUANINE TRIPHOSPHATASE"/>
    <property type="match status" value="1"/>
</dbReference>
<dbReference type="CDD" id="cd03427">
    <property type="entry name" value="NUDIX_MTH1_Nudt1"/>
    <property type="match status" value="1"/>
</dbReference>
<dbReference type="PROSITE" id="PS00893">
    <property type="entry name" value="NUDIX_BOX"/>
    <property type="match status" value="1"/>
</dbReference>
<dbReference type="InterPro" id="IPR020084">
    <property type="entry name" value="NUDIX_hydrolase_CS"/>
</dbReference>
<sequence>MSGSGPTAVVLCAVVRRDDDGTPATLLGLKRRGFAAGKTVLPGGKVEPGESGAEAAVRELNEETGLVVAADELELAATIDFVFPAQPAADMWCRVFRVGGRAAEESGTARDTDELAVRWFRIDELPWAQTWQDAARWLPLVVAGPASPLVVRVELADDNETVADYRSRAG</sequence>
<dbReference type="InterPro" id="IPR015797">
    <property type="entry name" value="NUDIX_hydrolase-like_dom_sf"/>
</dbReference>
<dbReference type="Proteomes" id="UP000642819">
    <property type="component" value="Unassembled WGS sequence"/>
</dbReference>
<reference evidence="9" key="1">
    <citation type="journal article" date="2019" name="Int. J. Syst. Evol. Microbiol.">
        <title>The Global Catalogue of Microorganisms (GCM) 10K type strain sequencing project: providing services to taxonomists for standard genome sequencing and annotation.</title>
        <authorList>
            <consortium name="The Broad Institute Genomics Platform"/>
            <consortium name="The Broad Institute Genome Sequencing Center for Infectious Disease"/>
            <person name="Wu L."/>
            <person name="Ma J."/>
        </authorList>
    </citation>
    <scope>NUCLEOTIDE SEQUENCE [LARGE SCALE GENOMIC DNA]</scope>
    <source>
        <strain evidence="9">KCTC 19466</strain>
    </source>
</reference>
<name>A0ABQ3GK33_9MICC</name>
<evidence type="ECO:0000256" key="3">
    <source>
        <dbReference type="ARBA" id="ARBA00022723"/>
    </source>
</evidence>
<organism evidence="8 9">
    <name type="scientific">Zhihengliuella salsuginis</name>
    <dbReference type="NCBI Taxonomy" id="578222"/>
    <lineage>
        <taxon>Bacteria</taxon>
        <taxon>Bacillati</taxon>
        <taxon>Actinomycetota</taxon>
        <taxon>Actinomycetes</taxon>
        <taxon>Micrococcales</taxon>
        <taxon>Micrococcaceae</taxon>
        <taxon>Zhihengliuella</taxon>
    </lineage>
</organism>
<keyword evidence="4 6" id="KW-0378">Hydrolase</keyword>